<dbReference type="Gramene" id="OMP03640">
    <property type="protein sequence ID" value="OMP03640"/>
    <property type="gene ID" value="CCACVL1_02326"/>
</dbReference>
<dbReference type="EMBL" id="AWWV01006001">
    <property type="protein sequence ID" value="OMP03640.1"/>
    <property type="molecule type" value="Genomic_DNA"/>
</dbReference>
<accession>A0A1R3K959</accession>
<feature type="compositionally biased region" description="Gly residues" evidence="1">
    <location>
        <begin position="27"/>
        <end position="37"/>
    </location>
</feature>
<dbReference type="EMBL" id="AWWV01011657">
    <property type="protein sequence ID" value="OMO71274.1"/>
    <property type="molecule type" value="Genomic_DNA"/>
</dbReference>
<evidence type="ECO:0000313" key="3">
    <source>
        <dbReference type="EMBL" id="OMO80689.1"/>
    </source>
</evidence>
<dbReference type="Proteomes" id="UP000188268">
    <property type="component" value="Unassembled WGS sequence"/>
</dbReference>
<dbReference type="Gramene" id="OMO71274">
    <property type="protein sequence ID" value="OMO71274"/>
    <property type="gene ID" value="CCACVL1_18323"/>
</dbReference>
<organism evidence="4 5">
    <name type="scientific">Corchorus capsularis</name>
    <name type="common">Jute</name>
    <dbReference type="NCBI Taxonomy" id="210143"/>
    <lineage>
        <taxon>Eukaryota</taxon>
        <taxon>Viridiplantae</taxon>
        <taxon>Streptophyta</taxon>
        <taxon>Embryophyta</taxon>
        <taxon>Tracheophyta</taxon>
        <taxon>Spermatophyta</taxon>
        <taxon>Magnoliopsida</taxon>
        <taxon>eudicotyledons</taxon>
        <taxon>Gunneridae</taxon>
        <taxon>Pentapetalae</taxon>
        <taxon>rosids</taxon>
        <taxon>malvids</taxon>
        <taxon>Malvales</taxon>
        <taxon>Malvaceae</taxon>
        <taxon>Grewioideae</taxon>
        <taxon>Apeibeae</taxon>
        <taxon>Corchorus</taxon>
    </lineage>
</organism>
<reference evidence="4 5" key="1">
    <citation type="submission" date="2013-09" db="EMBL/GenBank/DDBJ databases">
        <title>Corchorus capsularis genome sequencing.</title>
        <authorList>
            <person name="Alam M."/>
            <person name="Haque M.S."/>
            <person name="Islam M.S."/>
            <person name="Emdad E.M."/>
            <person name="Islam M.M."/>
            <person name="Ahmed B."/>
            <person name="Halim A."/>
            <person name="Hossen Q.M.M."/>
            <person name="Hossain M.Z."/>
            <person name="Ahmed R."/>
            <person name="Khan M.M."/>
            <person name="Islam R."/>
            <person name="Rashid M.M."/>
            <person name="Khan S.A."/>
            <person name="Rahman M.S."/>
            <person name="Alam M."/>
        </authorList>
    </citation>
    <scope>NUCLEOTIDE SEQUENCE [LARGE SCALE GENOMIC DNA]</scope>
    <source>
        <strain evidence="5">cv. CVL-1</strain>
        <tissue evidence="4">Whole seedling</tissue>
    </source>
</reference>
<protein>
    <submittedName>
        <fullName evidence="4">Uncharacterized protein</fullName>
    </submittedName>
</protein>
<proteinExistence type="predicted"/>
<dbReference type="Gramene" id="OMO80689">
    <property type="protein sequence ID" value="OMO80689"/>
    <property type="gene ID" value="CCACVL1_12815"/>
</dbReference>
<feature type="region of interest" description="Disordered" evidence="1">
    <location>
        <begin position="1"/>
        <end position="37"/>
    </location>
</feature>
<dbReference type="EMBL" id="AWWV01010265">
    <property type="protein sequence ID" value="OMO80689.1"/>
    <property type="molecule type" value="Genomic_DNA"/>
</dbReference>
<comment type="caution">
    <text evidence="4">The sequence shown here is derived from an EMBL/GenBank/DDBJ whole genome shotgun (WGS) entry which is preliminary data.</text>
</comment>
<gene>
    <name evidence="4" type="ORF">CCACVL1_02326</name>
    <name evidence="3" type="ORF">CCACVL1_12815</name>
    <name evidence="2" type="ORF">CCACVL1_18323</name>
</gene>
<dbReference type="AlphaFoldDB" id="A0A1R3K959"/>
<name>A0A1R3K959_COCAP</name>
<evidence type="ECO:0000313" key="5">
    <source>
        <dbReference type="Proteomes" id="UP000188268"/>
    </source>
</evidence>
<keyword evidence="5" id="KW-1185">Reference proteome</keyword>
<evidence type="ECO:0000313" key="2">
    <source>
        <dbReference type="EMBL" id="OMO71274.1"/>
    </source>
</evidence>
<evidence type="ECO:0000256" key="1">
    <source>
        <dbReference type="SAM" id="MobiDB-lite"/>
    </source>
</evidence>
<feature type="compositionally biased region" description="Basic and acidic residues" evidence="1">
    <location>
        <begin position="1"/>
        <end position="25"/>
    </location>
</feature>
<evidence type="ECO:0000313" key="4">
    <source>
        <dbReference type="EMBL" id="OMP03640.1"/>
    </source>
</evidence>
<sequence length="37" mass="4130">MDRLNFEVNRDGSHSELRDELKPDKWGGSGRGNGQTA</sequence>